<name>A0ABW4YHD6_9BACL</name>
<accession>A0ABW4YHD6</accession>
<sequence length="160" mass="19049">MEYFRNDLWDDINSLDIEKSKRAKDEWEASAEVYWEQYDRLMSTRLNEKTFNALNDNKFHDCRVIECKITQGDIRFPCSSSFAIVVEFDDEDWIIEYRKVISLSIHIYEDFDGRSNGFEEWGYHELLPVNDRVLSHEILFSSGATIKVTFLDKDINIRQT</sequence>
<evidence type="ECO:0000313" key="2">
    <source>
        <dbReference type="Proteomes" id="UP001597362"/>
    </source>
</evidence>
<proteinExistence type="predicted"/>
<dbReference type="Proteomes" id="UP001597362">
    <property type="component" value="Unassembled WGS sequence"/>
</dbReference>
<dbReference type="RefSeq" id="WP_377770107.1">
    <property type="nucleotide sequence ID" value="NZ_JBHUHO010000013.1"/>
</dbReference>
<evidence type="ECO:0000313" key="1">
    <source>
        <dbReference type="EMBL" id="MFD2115077.1"/>
    </source>
</evidence>
<comment type="caution">
    <text evidence="1">The sequence shown here is derived from an EMBL/GenBank/DDBJ whole genome shotgun (WGS) entry which is preliminary data.</text>
</comment>
<keyword evidence="2" id="KW-1185">Reference proteome</keyword>
<gene>
    <name evidence="1" type="ORF">ACFSJH_04920</name>
</gene>
<dbReference type="EMBL" id="JBHUHO010000013">
    <property type="protein sequence ID" value="MFD2115077.1"/>
    <property type="molecule type" value="Genomic_DNA"/>
</dbReference>
<reference evidence="2" key="1">
    <citation type="journal article" date="2019" name="Int. J. Syst. Evol. Microbiol.">
        <title>The Global Catalogue of Microorganisms (GCM) 10K type strain sequencing project: providing services to taxonomists for standard genome sequencing and annotation.</title>
        <authorList>
            <consortium name="The Broad Institute Genomics Platform"/>
            <consortium name="The Broad Institute Genome Sequencing Center for Infectious Disease"/>
            <person name="Wu L."/>
            <person name="Ma J."/>
        </authorList>
    </citation>
    <scope>NUCLEOTIDE SEQUENCE [LARGE SCALE GENOMIC DNA]</scope>
    <source>
        <strain evidence="2">GH52</strain>
    </source>
</reference>
<protein>
    <recommendedName>
        <fullName evidence="3">DUF4085 family protein</fullName>
    </recommendedName>
</protein>
<evidence type="ECO:0008006" key="3">
    <source>
        <dbReference type="Google" id="ProtNLM"/>
    </source>
</evidence>
<organism evidence="1 2">
    <name type="scientific">Paenibacillus yanchengensis</name>
    <dbReference type="NCBI Taxonomy" id="2035833"/>
    <lineage>
        <taxon>Bacteria</taxon>
        <taxon>Bacillati</taxon>
        <taxon>Bacillota</taxon>
        <taxon>Bacilli</taxon>
        <taxon>Bacillales</taxon>
        <taxon>Paenibacillaceae</taxon>
        <taxon>Paenibacillus</taxon>
    </lineage>
</organism>